<evidence type="ECO:0000313" key="2">
    <source>
        <dbReference type="Proteomes" id="UP000728647"/>
    </source>
</evidence>
<protein>
    <submittedName>
        <fullName evidence="1">Uncharacterized protein</fullName>
    </submittedName>
</protein>
<gene>
    <name evidence="1" type="ORF">HT576_08745</name>
</gene>
<dbReference type="Proteomes" id="UP000728647">
    <property type="component" value="Unassembled WGS sequence"/>
</dbReference>
<name>A0A8J8KFK4_9EURY</name>
<accession>A0A8J8KFK4</accession>
<dbReference type="RefSeq" id="WP_174701775.1">
    <property type="nucleotide sequence ID" value="NZ_JABURA010000001.1"/>
</dbReference>
<dbReference type="EMBL" id="JABURA010000001">
    <property type="protein sequence ID" value="NUB91107.1"/>
    <property type="molecule type" value="Genomic_DNA"/>
</dbReference>
<dbReference type="AlphaFoldDB" id="A0A8J8KFK4"/>
<proteinExistence type="predicted"/>
<comment type="caution">
    <text evidence="1">The sequence shown here is derived from an EMBL/GenBank/DDBJ whole genome shotgun (WGS) entry which is preliminary data.</text>
</comment>
<organism evidence="1 2">
    <name type="scientific">Haloterrigena gelatinilytica</name>
    <dbReference type="NCBI Taxonomy" id="2741724"/>
    <lineage>
        <taxon>Archaea</taxon>
        <taxon>Methanobacteriati</taxon>
        <taxon>Methanobacteriota</taxon>
        <taxon>Stenosarchaea group</taxon>
        <taxon>Halobacteria</taxon>
        <taxon>Halobacteriales</taxon>
        <taxon>Natrialbaceae</taxon>
        <taxon>Haloterrigena</taxon>
    </lineage>
</organism>
<evidence type="ECO:0000313" key="1">
    <source>
        <dbReference type="EMBL" id="NUB91107.1"/>
    </source>
</evidence>
<reference evidence="1" key="1">
    <citation type="submission" date="2020-06" db="EMBL/GenBank/DDBJ databases">
        <title>Haloterrigena sp. nov., an extremely halophilic archaeon isolated from a saline sediment.</title>
        <authorList>
            <person name="Liu B.-B."/>
        </authorList>
    </citation>
    <scope>NUCLEOTIDE SEQUENCE</scope>
    <source>
        <strain evidence="1">SYSU A121-1</strain>
    </source>
</reference>
<sequence length="205" mass="22717">MPNVCEIHIGSRQLAAVSTALLIGVVLLFSFTDAGMYVRFALSQPTGSLSLAETAGNETDADLYWKMEQVELMNEVSSESLGVRPRSSERLYCFTIIDNRVSDFRLADTIVESDMHSVSGKCSNGVSLRGRQYGILHTHPYYNSELSDEDRSIESSQISVTCIQFDEVNEIGGGVYGVNCWKVVREDSEKLAFEKINLSIISNPE</sequence>